<dbReference type="GeneID" id="18885720"/>
<evidence type="ECO:0000313" key="3">
    <source>
        <dbReference type="Proteomes" id="UP000054196"/>
    </source>
</evidence>
<protein>
    <recommendedName>
        <fullName evidence="4">BTB domain-containing protein</fullName>
    </recommendedName>
</protein>
<sequence>MSDVTDAGPPFNKATADLIIRSTDKRDDQSSTKKKELRDGLPIIPMSENAKTVELLLRLCYPHRTPAPDNLTEVMDVLSAAIKYEMDIVNGPLKDMLLENARRAPVRVYGFAVRHDLEAVARHSARASLRYPLLKVVTEDVPELCAIPSHHYQLLMQYGLECRQQFSAISSDLGWVPMGTPSERPPWIGCFVCKEHNHSMTYGPQHIPVTVMQWWMDFMERAQRVLSETPCGEAIRAPDLLEPCFIQRNCQTCCSYQGIQAMKAFVNWLASDVDQIITRKDSYWSYIVPLLTRPPVVEIVQNEVLLN</sequence>
<proteinExistence type="predicted"/>
<dbReference type="KEGG" id="psq:PUNSTDRAFT_77380"/>
<organism evidence="2 3">
    <name type="scientific">Punctularia strigosozonata (strain HHB-11173)</name>
    <name type="common">White-rot fungus</name>
    <dbReference type="NCBI Taxonomy" id="741275"/>
    <lineage>
        <taxon>Eukaryota</taxon>
        <taxon>Fungi</taxon>
        <taxon>Dikarya</taxon>
        <taxon>Basidiomycota</taxon>
        <taxon>Agaricomycotina</taxon>
        <taxon>Agaricomycetes</taxon>
        <taxon>Corticiales</taxon>
        <taxon>Punctulariaceae</taxon>
        <taxon>Punctularia</taxon>
    </lineage>
</organism>
<reference evidence="3" key="1">
    <citation type="journal article" date="2012" name="Science">
        <title>The Paleozoic origin of enzymatic lignin decomposition reconstructed from 31 fungal genomes.</title>
        <authorList>
            <person name="Floudas D."/>
            <person name="Binder M."/>
            <person name="Riley R."/>
            <person name="Barry K."/>
            <person name="Blanchette R.A."/>
            <person name="Henrissat B."/>
            <person name="Martinez A.T."/>
            <person name="Otillar R."/>
            <person name="Spatafora J.W."/>
            <person name="Yadav J.S."/>
            <person name="Aerts A."/>
            <person name="Benoit I."/>
            <person name="Boyd A."/>
            <person name="Carlson A."/>
            <person name="Copeland A."/>
            <person name="Coutinho P.M."/>
            <person name="de Vries R.P."/>
            <person name="Ferreira P."/>
            <person name="Findley K."/>
            <person name="Foster B."/>
            <person name="Gaskell J."/>
            <person name="Glotzer D."/>
            <person name="Gorecki P."/>
            <person name="Heitman J."/>
            <person name="Hesse C."/>
            <person name="Hori C."/>
            <person name="Igarashi K."/>
            <person name="Jurgens J.A."/>
            <person name="Kallen N."/>
            <person name="Kersten P."/>
            <person name="Kohler A."/>
            <person name="Kuees U."/>
            <person name="Kumar T.K.A."/>
            <person name="Kuo A."/>
            <person name="LaButti K."/>
            <person name="Larrondo L.F."/>
            <person name="Lindquist E."/>
            <person name="Ling A."/>
            <person name="Lombard V."/>
            <person name="Lucas S."/>
            <person name="Lundell T."/>
            <person name="Martin R."/>
            <person name="McLaughlin D.J."/>
            <person name="Morgenstern I."/>
            <person name="Morin E."/>
            <person name="Murat C."/>
            <person name="Nagy L.G."/>
            <person name="Nolan M."/>
            <person name="Ohm R.A."/>
            <person name="Patyshakuliyeva A."/>
            <person name="Rokas A."/>
            <person name="Ruiz-Duenas F.J."/>
            <person name="Sabat G."/>
            <person name="Salamov A."/>
            <person name="Samejima M."/>
            <person name="Schmutz J."/>
            <person name="Slot J.C."/>
            <person name="St John F."/>
            <person name="Stenlid J."/>
            <person name="Sun H."/>
            <person name="Sun S."/>
            <person name="Syed K."/>
            <person name="Tsang A."/>
            <person name="Wiebenga A."/>
            <person name="Young D."/>
            <person name="Pisabarro A."/>
            <person name="Eastwood D.C."/>
            <person name="Martin F."/>
            <person name="Cullen D."/>
            <person name="Grigoriev I.V."/>
            <person name="Hibbett D.S."/>
        </authorList>
    </citation>
    <scope>NUCLEOTIDE SEQUENCE [LARGE SCALE GENOMIC DNA]</scope>
    <source>
        <strain evidence="3">HHB-11173 SS5</strain>
    </source>
</reference>
<dbReference type="Proteomes" id="UP000054196">
    <property type="component" value="Unassembled WGS sequence"/>
</dbReference>
<evidence type="ECO:0008006" key="4">
    <source>
        <dbReference type="Google" id="ProtNLM"/>
    </source>
</evidence>
<dbReference type="RefSeq" id="XP_007388910.1">
    <property type="nucleotide sequence ID" value="XM_007388848.1"/>
</dbReference>
<dbReference type="HOGENOM" id="CLU_052397_0_1_1"/>
<evidence type="ECO:0000313" key="2">
    <source>
        <dbReference type="EMBL" id="EIN03852.1"/>
    </source>
</evidence>
<feature type="region of interest" description="Disordered" evidence="1">
    <location>
        <begin position="1"/>
        <end position="38"/>
    </location>
</feature>
<gene>
    <name evidence="2" type="ORF">PUNSTDRAFT_77380</name>
</gene>
<name>R7S244_PUNST</name>
<feature type="compositionally biased region" description="Basic and acidic residues" evidence="1">
    <location>
        <begin position="22"/>
        <end position="38"/>
    </location>
</feature>
<evidence type="ECO:0000256" key="1">
    <source>
        <dbReference type="SAM" id="MobiDB-lite"/>
    </source>
</evidence>
<dbReference type="EMBL" id="JH687558">
    <property type="protein sequence ID" value="EIN03852.1"/>
    <property type="molecule type" value="Genomic_DNA"/>
</dbReference>
<dbReference type="AlphaFoldDB" id="R7S244"/>
<keyword evidence="3" id="KW-1185">Reference proteome</keyword>
<dbReference type="OrthoDB" id="3357985at2759"/>
<accession>R7S244</accession>